<name>A0ABV0RFJ1_9TELE</name>
<dbReference type="EMBL" id="JAHRIN010042663">
    <property type="protein sequence ID" value="MEQ2206242.1"/>
    <property type="molecule type" value="Genomic_DNA"/>
</dbReference>
<comment type="caution">
    <text evidence="1">The sequence shown here is derived from an EMBL/GenBank/DDBJ whole genome shotgun (WGS) entry which is preliminary data.</text>
</comment>
<dbReference type="Proteomes" id="UP001434883">
    <property type="component" value="Unassembled WGS sequence"/>
</dbReference>
<protein>
    <submittedName>
        <fullName evidence="1">Uncharacterized protein</fullName>
    </submittedName>
</protein>
<gene>
    <name evidence="1" type="ORF">XENOCAPTIV_026350</name>
</gene>
<keyword evidence="2" id="KW-1185">Reference proteome</keyword>
<accession>A0ABV0RFJ1</accession>
<evidence type="ECO:0000313" key="1">
    <source>
        <dbReference type="EMBL" id="MEQ2206242.1"/>
    </source>
</evidence>
<feature type="non-terminal residue" evidence="1">
    <location>
        <position position="1"/>
    </location>
</feature>
<organism evidence="1 2">
    <name type="scientific">Xenoophorus captivus</name>
    <dbReference type="NCBI Taxonomy" id="1517983"/>
    <lineage>
        <taxon>Eukaryota</taxon>
        <taxon>Metazoa</taxon>
        <taxon>Chordata</taxon>
        <taxon>Craniata</taxon>
        <taxon>Vertebrata</taxon>
        <taxon>Euteleostomi</taxon>
        <taxon>Actinopterygii</taxon>
        <taxon>Neopterygii</taxon>
        <taxon>Teleostei</taxon>
        <taxon>Neoteleostei</taxon>
        <taxon>Acanthomorphata</taxon>
        <taxon>Ovalentaria</taxon>
        <taxon>Atherinomorphae</taxon>
        <taxon>Cyprinodontiformes</taxon>
        <taxon>Goodeidae</taxon>
        <taxon>Xenoophorus</taxon>
    </lineage>
</organism>
<proteinExistence type="predicted"/>
<evidence type="ECO:0000313" key="2">
    <source>
        <dbReference type="Proteomes" id="UP001434883"/>
    </source>
</evidence>
<reference evidence="1 2" key="1">
    <citation type="submission" date="2021-06" db="EMBL/GenBank/DDBJ databases">
        <authorList>
            <person name="Palmer J.M."/>
        </authorList>
    </citation>
    <scope>NUCLEOTIDE SEQUENCE [LARGE SCALE GENOMIC DNA]</scope>
    <source>
        <strain evidence="1 2">XC_2019</strain>
        <tissue evidence="1">Muscle</tissue>
    </source>
</reference>
<sequence length="93" mass="10540">VRCIKVFKFVLDHLSYLEHLKDATYITVSSRPTTDSEPSTWIVESTSLKAAIKGGQIVRLGENEKTEAAGKLDVLKVTTFFRRLSFKRQVILL</sequence>